<dbReference type="GO" id="GO:0007165">
    <property type="term" value="P:signal transduction"/>
    <property type="evidence" value="ECO:0007669"/>
    <property type="project" value="TreeGrafter"/>
</dbReference>
<dbReference type="GO" id="GO:0005886">
    <property type="term" value="C:plasma membrane"/>
    <property type="evidence" value="ECO:0007669"/>
    <property type="project" value="TreeGrafter"/>
</dbReference>
<dbReference type="PANTHER" id="PTHR12625">
    <property type="entry name" value="LIPOCALIN-1 INTERACTING MEMBRANE RECEPTOR LIMR"/>
    <property type="match status" value="1"/>
</dbReference>
<dbReference type="GO" id="GO:0004888">
    <property type="term" value="F:transmembrane signaling receptor activity"/>
    <property type="evidence" value="ECO:0007669"/>
    <property type="project" value="TreeGrafter"/>
</dbReference>
<keyword evidence="5" id="KW-1185">Reference proteome</keyword>
<feature type="transmembrane region" description="Helical" evidence="2">
    <location>
        <begin position="20"/>
        <end position="42"/>
    </location>
</feature>
<keyword evidence="2" id="KW-1133">Transmembrane helix</keyword>
<feature type="transmembrane region" description="Helical" evidence="2">
    <location>
        <begin position="418"/>
        <end position="439"/>
    </location>
</feature>
<reference evidence="4 5" key="1">
    <citation type="journal article" date="2014" name="Nat. Genet.">
        <title>Genome and transcriptome of the porcine whipworm Trichuris suis.</title>
        <authorList>
            <person name="Jex A.R."/>
            <person name="Nejsum P."/>
            <person name="Schwarz E.M."/>
            <person name="Hu L."/>
            <person name="Young N.D."/>
            <person name="Hall R.S."/>
            <person name="Korhonen P.K."/>
            <person name="Liao S."/>
            <person name="Thamsborg S."/>
            <person name="Xia J."/>
            <person name="Xu P."/>
            <person name="Wang S."/>
            <person name="Scheerlinck J.P."/>
            <person name="Hofmann A."/>
            <person name="Sternberg P.W."/>
            <person name="Wang J."/>
            <person name="Gasser R.B."/>
        </authorList>
    </citation>
    <scope>NUCLEOTIDE SEQUENCE [LARGE SCALE GENOMIC DNA]</scope>
    <source>
        <strain evidence="4">DCEP-RM93F</strain>
        <strain evidence="3">DCEP-RM93M</strain>
    </source>
</reference>
<keyword evidence="2" id="KW-0812">Transmembrane</keyword>
<dbReference type="EMBL" id="KL367508">
    <property type="protein sequence ID" value="KFD68033.1"/>
    <property type="molecule type" value="Genomic_DNA"/>
</dbReference>
<evidence type="ECO:0008006" key="6">
    <source>
        <dbReference type="Google" id="ProtNLM"/>
    </source>
</evidence>
<evidence type="ECO:0000256" key="1">
    <source>
        <dbReference type="ARBA" id="ARBA00010487"/>
    </source>
</evidence>
<keyword evidence="2" id="KW-0472">Membrane</keyword>
<evidence type="ECO:0000313" key="4">
    <source>
        <dbReference type="EMBL" id="KFD68033.1"/>
    </source>
</evidence>
<evidence type="ECO:0000313" key="3">
    <source>
        <dbReference type="EMBL" id="KFD55621.1"/>
    </source>
</evidence>
<feature type="transmembrane region" description="Helical" evidence="2">
    <location>
        <begin position="62"/>
        <end position="86"/>
    </location>
</feature>
<name>A0A085NEY7_9BILA</name>
<dbReference type="PRINTS" id="PR01692">
    <property type="entry name" value="LIPOCALINIMR"/>
</dbReference>
<organism evidence="4">
    <name type="scientific">Trichuris suis</name>
    <name type="common">pig whipworm</name>
    <dbReference type="NCBI Taxonomy" id="68888"/>
    <lineage>
        <taxon>Eukaryota</taxon>
        <taxon>Metazoa</taxon>
        <taxon>Ecdysozoa</taxon>
        <taxon>Nematoda</taxon>
        <taxon>Enoplea</taxon>
        <taxon>Dorylaimia</taxon>
        <taxon>Trichinellida</taxon>
        <taxon>Trichuridae</taxon>
        <taxon>Trichuris</taxon>
    </lineage>
</organism>
<dbReference type="InterPro" id="IPR006876">
    <property type="entry name" value="LMBR1-like_membr_prot"/>
</dbReference>
<evidence type="ECO:0000256" key="2">
    <source>
        <dbReference type="SAM" id="Phobius"/>
    </source>
</evidence>
<dbReference type="Pfam" id="PF04791">
    <property type="entry name" value="LMBR1"/>
    <property type="match status" value="2"/>
</dbReference>
<gene>
    <name evidence="3" type="ORF">M513_03369</name>
    <name evidence="4" type="ORF">M514_03369</name>
</gene>
<feature type="transmembrane region" description="Helical" evidence="2">
    <location>
        <begin position="459"/>
        <end position="481"/>
    </location>
</feature>
<evidence type="ECO:0000313" key="5">
    <source>
        <dbReference type="Proteomes" id="UP000030764"/>
    </source>
</evidence>
<dbReference type="Proteomes" id="UP000030764">
    <property type="component" value="Unassembled WGS sequence"/>
</dbReference>
<proteinExistence type="inferred from homology"/>
<dbReference type="EMBL" id="KL363198">
    <property type="protein sequence ID" value="KFD55621.1"/>
    <property type="molecule type" value="Genomic_DNA"/>
</dbReference>
<feature type="transmembrane region" description="Helical" evidence="2">
    <location>
        <begin position="371"/>
        <end position="397"/>
    </location>
</feature>
<feature type="transmembrane region" description="Helical" evidence="2">
    <location>
        <begin position="153"/>
        <end position="178"/>
    </location>
</feature>
<sequence length="529" mass="59448">MNKVELGFEHPFHSSIREYIICLLLFLTLCGLSYLLISYLRVPLSNDNLYTCEESDYAVYQTSTWICTFALAVSLAAILLIPFSILSNELLVYYPNSFYFRWLNGSLLRSLWNFVFAFSNFCVFLFLPFGYFLLESHSANNLLHSFDVMPRMVEAFVMCAFTFGLTILAGQGLISLFVKSPSATLSLKSLCWWFDNLPEVYSCISLSGMGVLLTCTPIGLGRIFTAINEIVQKPKDSAELLRKLSHLTREIVFRKRILSSIAHLHLVILNIETVSSGTWTSAHISSAEKIASTKVVSAALDLYCIIWDELCGMNDSKLCFSWIKYVTAACLLVVLSSFSMILVIMNVLQLITGLRRLPSPVEEFELGKSSLSFLGIWGAAVEIIVTLFLAFTSFYGCYTLSPMLYLRPKRKETSMKAITINCAIVLLLCSALPVLAKVLGITNFDLLGEYGRFKWLRNFAFLLTYNGIFTLAMGFSFFTSIGASVRQKLEKYANSKRQLRSSNAFIKEETLKNGYVFPGSAPSLKENAF</sequence>
<feature type="transmembrane region" description="Helical" evidence="2">
    <location>
        <begin position="107"/>
        <end position="133"/>
    </location>
</feature>
<dbReference type="InterPro" id="IPR008075">
    <property type="entry name" value="LIMR"/>
</dbReference>
<protein>
    <recommendedName>
        <fullName evidence="6">LMBR1-like conserved region</fullName>
    </recommendedName>
</protein>
<accession>A0A085NEY7</accession>
<feature type="transmembrane region" description="Helical" evidence="2">
    <location>
        <begin position="325"/>
        <end position="351"/>
    </location>
</feature>
<dbReference type="PANTHER" id="PTHR12625:SF0">
    <property type="entry name" value="PROTEIN LILIPOD"/>
    <property type="match status" value="1"/>
</dbReference>
<dbReference type="Proteomes" id="UP000030758">
    <property type="component" value="Unassembled WGS sequence"/>
</dbReference>
<comment type="similarity">
    <text evidence="1">Belongs to the LIMR family.</text>
</comment>
<dbReference type="AlphaFoldDB" id="A0A085NEY7"/>